<proteinExistence type="inferred from homology"/>
<evidence type="ECO:0000313" key="4">
    <source>
        <dbReference type="EMBL" id="SMC55151.1"/>
    </source>
</evidence>
<evidence type="ECO:0000313" key="5">
    <source>
        <dbReference type="Proteomes" id="UP000192330"/>
    </source>
</evidence>
<reference evidence="4 5" key="1">
    <citation type="submission" date="2017-04" db="EMBL/GenBank/DDBJ databases">
        <authorList>
            <person name="Afonso C.L."/>
            <person name="Miller P.J."/>
            <person name="Scott M.A."/>
            <person name="Spackman E."/>
            <person name="Goraichik I."/>
            <person name="Dimitrov K.M."/>
            <person name="Suarez D.L."/>
            <person name="Swayne D.E."/>
        </authorList>
    </citation>
    <scope>NUCLEOTIDE SEQUENCE [LARGE SCALE GENOMIC DNA]</scope>
    <source>
        <strain evidence="4 5">CGMCC 1.12644</strain>
    </source>
</reference>
<dbReference type="RefSeq" id="WP_084350766.1">
    <property type="nucleotide sequence ID" value="NZ_FWYD01000002.1"/>
</dbReference>
<accession>A0A1W2A3Y8</accession>
<dbReference type="GO" id="GO:0006006">
    <property type="term" value="P:glucose metabolic process"/>
    <property type="evidence" value="ECO:0007669"/>
    <property type="project" value="TreeGrafter"/>
</dbReference>
<dbReference type="InterPro" id="IPR011013">
    <property type="entry name" value="Gal_mutarotase_sf_dom"/>
</dbReference>
<keyword evidence="5" id="KW-1185">Reference proteome</keyword>
<comment type="similarity">
    <text evidence="1">Belongs to the aldose epimerase family.</text>
</comment>
<dbReference type="Gene3D" id="2.70.98.10">
    <property type="match status" value="1"/>
</dbReference>
<keyword evidence="2" id="KW-0413">Isomerase</keyword>
<dbReference type="GO" id="GO:0030246">
    <property type="term" value="F:carbohydrate binding"/>
    <property type="evidence" value="ECO:0007669"/>
    <property type="project" value="InterPro"/>
</dbReference>
<gene>
    <name evidence="4" type="ORF">SAMN06295998_102359</name>
</gene>
<evidence type="ECO:0000256" key="3">
    <source>
        <dbReference type="ARBA" id="ARBA00023277"/>
    </source>
</evidence>
<protein>
    <submittedName>
        <fullName evidence="4">Aldose 1-epimerase</fullName>
    </submittedName>
</protein>
<dbReference type="InterPro" id="IPR014718">
    <property type="entry name" value="GH-type_carb-bd"/>
</dbReference>
<dbReference type="GO" id="GO:0004034">
    <property type="term" value="F:aldose 1-epimerase activity"/>
    <property type="evidence" value="ECO:0007669"/>
    <property type="project" value="TreeGrafter"/>
</dbReference>
<evidence type="ECO:0000256" key="2">
    <source>
        <dbReference type="ARBA" id="ARBA00023235"/>
    </source>
</evidence>
<dbReference type="EMBL" id="FWYD01000002">
    <property type="protein sequence ID" value="SMC55151.1"/>
    <property type="molecule type" value="Genomic_DNA"/>
</dbReference>
<dbReference type="Proteomes" id="UP000192330">
    <property type="component" value="Unassembled WGS sequence"/>
</dbReference>
<dbReference type="CDD" id="cd09019">
    <property type="entry name" value="galactose_mutarotase_like"/>
    <property type="match status" value="1"/>
</dbReference>
<dbReference type="SUPFAM" id="SSF74650">
    <property type="entry name" value="Galactose mutarotase-like"/>
    <property type="match status" value="1"/>
</dbReference>
<dbReference type="OrthoDB" id="9779408at2"/>
<name>A0A1W2A3Y8_9RHOB</name>
<dbReference type="InterPro" id="IPR047215">
    <property type="entry name" value="Galactose_mutarotase-like"/>
</dbReference>
<sequence>MATGLDIPAGQIRRHVLQSDVAQVSVLSLGCAVQDWRVSHDGGEVPVVLGYADPAGYRAGANCMGFVAGRVVNRISGASFVLNGEEWSLTSADPAYQLHGGPGGLSRCNWTTEADGTRAVRLTLHSPHLDQGYPGAVDFEITISLDGHRLTYDMQARPDRETPINLAHHSYYNLMGAGPVKDHLLRINGSNHTPNGPDLVALGHTAAVVGTVYDFRDARPVGMADLDGNIVLDGGNGPAAEVTAPNGLRLRMWTNQPCMQVYNSVTLASHGTPLPGQEHLRYTGLCLEAQGFPNAPNVPEFPSILCSPVTPYHQRTEIEIAPQRAAT</sequence>
<dbReference type="InterPro" id="IPR008183">
    <property type="entry name" value="Aldose_1/G6P_1-epimerase"/>
</dbReference>
<dbReference type="PANTHER" id="PTHR10091">
    <property type="entry name" value="ALDOSE-1-EPIMERASE"/>
    <property type="match status" value="1"/>
</dbReference>
<keyword evidence="3" id="KW-0119">Carbohydrate metabolism</keyword>
<dbReference type="Pfam" id="PF01263">
    <property type="entry name" value="Aldose_epim"/>
    <property type="match status" value="1"/>
</dbReference>
<organism evidence="4 5">
    <name type="scientific">Primorskyibacter flagellatus</name>
    <dbReference type="NCBI Taxonomy" id="1387277"/>
    <lineage>
        <taxon>Bacteria</taxon>
        <taxon>Pseudomonadati</taxon>
        <taxon>Pseudomonadota</taxon>
        <taxon>Alphaproteobacteria</taxon>
        <taxon>Rhodobacterales</taxon>
        <taxon>Roseobacteraceae</taxon>
        <taxon>Primorskyibacter</taxon>
    </lineage>
</organism>
<dbReference type="STRING" id="1387277.SAMN06295998_102359"/>
<evidence type="ECO:0000256" key="1">
    <source>
        <dbReference type="ARBA" id="ARBA00006206"/>
    </source>
</evidence>
<dbReference type="AlphaFoldDB" id="A0A1W2A3Y8"/>
<dbReference type="GO" id="GO:0033499">
    <property type="term" value="P:galactose catabolic process via UDP-galactose, Leloir pathway"/>
    <property type="evidence" value="ECO:0007669"/>
    <property type="project" value="TreeGrafter"/>
</dbReference>
<dbReference type="PANTHER" id="PTHR10091:SF0">
    <property type="entry name" value="GALACTOSE MUTAROTASE"/>
    <property type="match status" value="1"/>
</dbReference>